<feature type="region of interest" description="Disordered" evidence="1">
    <location>
        <begin position="1"/>
        <end position="153"/>
    </location>
</feature>
<dbReference type="Proteomes" id="UP000006591">
    <property type="component" value="Chromosome 9"/>
</dbReference>
<name>A0A0E0IH67_ORYNI</name>
<dbReference type="OMA" id="NRQDDNG"/>
<evidence type="ECO:0000313" key="2">
    <source>
        <dbReference type="EnsemblPlants" id="ONIVA09G03270.1"/>
    </source>
</evidence>
<evidence type="ECO:0000313" key="3">
    <source>
        <dbReference type="Proteomes" id="UP000006591"/>
    </source>
</evidence>
<evidence type="ECO:0000256" key="1">
    <source>
        <dbReference type="SAM" id="MobiDB-lite"/>
    </source>
</evidence>
<dbReference type="HOGENOM" id="CLU_144430_0_0_1"/>
<feature type="compositionally biased region" description="Basic and acidic residues" evidence="1">
    <location>
        <begin position="52"/>
        <end position="76"/>
    </location>
</feature>
<organism evidence="2">
    <name type="scientific">Oryza nivara</name>
    <name type="common">Indian wild rice</name>
    <name type="synonym">Oryza sativa f. spontanea</name>
    <dbReference type="NCBI Taxonomy" id="4536"/>
    <lineage>
        <taxon>Eukaryota</taxon>
        <taxon>Viridiplantae</taxon>
        <taxon>Streptophyta</taxon>
        <taxon>Embryophyta</taxon>
        <taxon>Tracheophyta</taxon>
        <taxon>Spermatophyta</taxon>
        <taxon>Magnoliopsida</taxon>
        <taxon>Liliopsida</taxon>
        <taxon>Poales</taxon>
        <taxon>Poaceae</taxon>
        <taxon>BOP clade</taxon>
        <taxon>Oryzoideae</taxon>
        <taxon>Oryzeae</taxon>
        <taxon>Oryzinae</taxon>
        <taxon>Oryza</taxon>
    </lineage>
</organism>
<accession>A0A0E0IH67</accession>
<dbReference type="EnsemblPlants" id="ONIVA09G03270.1">
    <property type="protein sequence ID" value="ONIVA09G03270.1"/>
    <property type="gene ID" value="ONIVA09G03270"/>
</dbReference>
<dbReference type="Gramene" id="ONIVA09G03270.1">
    <property type="protein sequence ID" value="ONIVA09G03270.1"/>
    <property type="gene ID" value="ONIVA09G03270"/>
</dbReference>
<feature type="compositionally biased region" description="Polar residues" evidence="1">
    <location>
        <begin position="111"/>
        <end position="122"/>
    </location>
</feature>
<feature type="compositionally biased region" description="Basic and acidic residues" evidence="1">
    <location>
        <begin position="1"/>
        <end position="44"/>
    </location>
</feature>
<reference evidence="2" key="2">
    <citation type="submission" date="2018-04" db="EMBL/GenBank/DDBJ databases">
        <title>OnivRS2 (Oryza nivara Reference Sequence Version 2).</title>
        <authorList>
            <person name="Zhang J."/>
            <person name="Kudrna D."/>
            <person name="Lee S."/>
            <person name="Talag J."/>
            <person name="Rajasekar S."/>
            <person name="Welchert J."/>
            <person name="Hsing Y.-I."/>
            <person name="Wing R.A."/>
        </authorList>
    </citation>
    <scope>NUCLEOTIDE SEQUENCE [LARGE SCALE GENOMIC DNA]</scope>
    <source>
        <strain evidence="2">SL10</strain>
    </source>
</reference>
<proteinExistence type="predicted"/>
<keyword evidence="3" id="KW-1185">Reference proteome</keyword>
<sequence length="153" mass="17052">MDRNTLGHSNLLEELKESVKHTKGKQEDSFGETAKNDHVDHSDLESSNLPDPGKKNVPKDLEALARAKKDVPKEVEFIEMNSNDLDNKMRKNIGKRNRQDDNGSKTKKSSNRNVQGHGTSRSVKGRTTELTPDPTEHAMGRGATRLTLPHGFV</sequence>
<protein>
    <submittedName>
        <fullName evidence="2">Uncharacterized protein</fullName>
    </submittedName>
</protein>
<reference evidence="2" key="1">
    <citation type="submission" date="2015-04" db="UniProtKB">
        <authorList>
            <consortium name="EnsemblPlants"/>
        </authorList>
    </citation>
    <scope>IDENTIFICATION</scope>
    <source>
        <strain evidence="2">SL10</strain>
    </source>
</reference>
<dbReference type="AlphaFoldDB" id="A0A0E0IH67"/>